<evidence type="ECO:0000256" key="1">
    <source>
        <dbReference type="SAM" id="MobiDB-lite"/>
    </source>
</evidence>
<name>A0AA37WPD8_9HYPH</name>
<feature type="compositionally biased region" description="Basic and acidic residues" evidence="1">
    <location>
        <begin position="14"/>
        <end position="23"/>
    </location>
</feature>
<accession>A0AA37WPD8</accession>
<sequence length="99" mass="10583">MNRSRLLGAGSQEGRAREWRGVPEKTLGTLNPSRQPRKAKGWRGGGCPGRPPSRPRERSEAIQGGGTSQDVAHPWIASLRSQGRGGLGSWAEGGPHMFG</sequence>
<dbReference type="Proteomes" id="UP001157440">
    <property type="component" value="Unassembled WGS sequence"/>
</dbReference>
<comment type="caution">
    <text evidence="2">The sequence shown here is derived from an EMBL/GenBank/DDBJ whole genome shotgun (WGS) entry which is preliminary data.</text>
</comment>
<evidence type="ECO:0000313" key="3">
    <source>
        <dbReference type="Proteomes" id="UP001157440"/>
    </source>
</evidence>
<feature type="region of interest" description="Disordered" evidence="1">
    <location>
        <begin position="1"/>
        <end position="99"/>
    </location>
</feature>
<gene>
    <name evidence="2" type="ORF">GCM10007890_08120</name>
</gene>
<dbReference type="EMBL" id="BSPL01000008">
    <property type="protein sequence ID" value="GLS68800.1"/>
    <property type="molecule type" value="Genomic_DNA"/>
</dbReference>
<keyword evidence="3" id="KW-1185">Reference proteome</keyword>
<dbReference type="AlphaFoldDB" id="A0AA37WPD8"/>
<proteinExistence type="predicted"/>
<organism evidence="2 3">
    <name type="scientific">Methylobacterium tardum</name>
    <dbReference type="NCBI Taxonomy" id="374432"/>
    <lineage>
        <taxon>Bacteria</taxon>
        <taxon>Pseudomonadati</taxon>
        <taxon>Pseudomonadota</taxon>
        <taxon>Alphaproteobacteria</taxon>
        <taxon>Hyphomicrobiales</taxon>
        <taxon>Methylobacteriaceae</taxon>
        <taxon>Methylobacterium</taxon>
    </lineage>
</organism>
<evidence type="ECO:0000313" key="2">
    <source>
        <dbReference type="EMBL" id="GLS68800.1"/>
    </source>
</evidence>
<protein>
    <submittedName>
        <fullName evidence="2">Uncharacterized protein</fullName>
    </submittedName>
</protein>
<reference evidence="3" key="1">
    <citation type="journal article" date="2019" name="Int. J. Syst. Evol. Microbiol.">
        <title>The Global Catalogue of Microorganisms (GCM) 10K type strain sequencing project: providing services to taxonomists for standard genome sequencing and annotation.</title>
        <authorList>
            <consortium name="The Broad Institute Genomics Platform"/>
            <consortium name="The Broad Institute Genome Sequencing Center for Infectious Disease"/>
            <person name="Wu L."/>
            <person name="Ma J."/>
        </authorList>
    </citation>
    <scope>NUCLEOTIDE SEQUENCE [LARGE SCALE GENOMIC DNA]</scope>
    <source>
        <strain evidence="3">NBRC 103632</strain>
    </source>
</reference>